<gene>
    <name evidence="3" type="ORF">PVL29_018629</name>
</gene>
<dbReference type="AlphaFoldDB" id="A0AA39DG41"/>
<comment type="caution">
    <text evidence="3">The sequence shown here is derived from an EMBL/GenBank/DDBJ whole genome shotgun (WGS) entry which is preliminary data.</text>
</comment>
<protein>
    <recommendedName>
        <fullName evidence="2">BAH domain-containing protein</fullName>
    </recommendedName>
</protein>
<feature type="region of interest" description="Disordered" evidence="1">
    <location>
        <begin position="251"/>
        <end position="277"/>
    </location>
</feature>
<dbReference type="FunFam" id="2.30.30.490:FF:000017">
    <property type="entry name" value="Bromo-adjacent homology (BAH) domain-containing protein"/>
    <property type="match status" value="1"/>
</dbReference>
<evidence type="ECO:0000313" key="3">
    <source>
        <dbReference type="EMBL" id="KAJ9682736.1"/>
    </source>
</evidence>
<dbReference type="PROSITE" id="PS51038">
    <property type="entry name" value="BAH"/>
    <property type="match status" value="1"/>
</dbReference>
<sequence>MVLKSLNMRFKSLFGDIYTMLHPSRANKDSYDFKWGIKSGMGGKNRDLQFYESFTYDGVEYFLYDCVYLYQTGQSETYIGKLVRIWETPTREKKVKIVWFFRPVDIRRHLGDDVPLWNEIFLASGEGKGISNINSLEALDGKCKVVCTSNDKRNPRVSQVELREADYIFYRTFDIGSLKISDNFADLIDGIKVEYFFNRKKDQKLLNPRNIKANLEVRTQAIDSTSKSDMSTLDMWPLKKRKLLLSTEKELPGLVPNTSPPSELGERSNTRTLLPLRIASKRDPEKLTVSLPGLLKHEEKNLDPKDSTSQNRARPKRVKFDEKAITIPDKAASQPAQNEGIKACTGSMDDTRRLEADRRSWFKELVSSHSLILQWNSPSSPDLRTILFKVKISHKYLQKFILEFLQLFY</sequence>
<feature type="region of interest" description="Disordered" evidence="1">
    <location>
        <begin position="290"/>
        <end position="317"/>
    </location>
</feature>
<dbReference type="Proteomes" id="UP001168098">
    <property type="component" value="Unassembled WGS sequence"/>
</dbReference>
<feature type="domain" description="BAH" evidence="2">
    <location>
        <begin position="59"/>
        <end position="184"/>
    </location>
</feature>
<evidence type="ECO:0000259" key="2">
    <source>
        <dbReference type="PROSITE" id="PS51038"/>
    </source>
</evidence>
<accession>A0AA39DG41</accession>
<dbReference type="GO" id="GO:0003723">
    <property type="term" value="F:RNA binding"/>
    <property type="evidence" value="ECO:0007669"/>
    <property type="project" value="TreeGrafter"/>
</dbReference>
<dbReference type="EMBL" id="JARBHA010000014">
    <property type="protein sequence ID" value="KAJ9682736.1"/>
    <property type="molecule type" value="Genomic_DNA"/>
</dbReference>
<organism evidence="3 4">
    <name type="scientific">Vitis rotundifolia</name>
    <name type="common">Muscadine grape</name>
    <dbReference type="NCBI Taxonomy" id="103349"/>
    <lineage>
        <taxon>Eukaryota</taxon>
        <taxon>Viridiplantae</taxon>
        <taxon>Streptophyta</taxon>
        <taxon>Embryophyta</taxon>
        <taxon>Tracheophyta</taxon>
        <taxon>Spermatophyta</taxon>
        <taxon>Magnoliopsida</taxon>
        <taxon>eudicotyledons</taxon>
        <taxon>Gunneridae</taxon>
        <taxon>Pentapetalae</taxon>
        <taxon>rosids</taxon>
        <taxon>Vitales</taxon>
        <taxon>Vitaceae</taxon>
        <taxon>Viteae</taxon>
        <taxon>Vitis</taxon>
    </lineage>
</organism>
<dbReference type="GO" id="GO:0003682">
    <property type="term" value="F:chromatin binding"/>
    <property type="evidence" value="ECO:0007669"/>
    <property type="project" value="InterPro"/>
</dbReference>
<dbReference type="PANTHER" id="PTHR47073:SF7">
    <property type="entry name" value="BAH DOMAIN-CONTAINING PROTEIN"/>
    <property type="match status" value="1"/>
</dbReference>
<reference evidence="3 4" key="1">
    <citation type="journal article" date="2023" name="BMC Biotechnol.">
        <title>Vitis rotundifolia cv Carlos genome sequencing.</title>
        <authorList>
            <person name="Huff M."/>
            <person name="Hulse-Kemp A."/>
            <person name="Scheffler B."/>
            <person name="Youngblood R."/>
            <person name="Simpson S."/>
            <person name="Babiker E."/>
            <person name="Staton M."/>
        </authorList>
    </citation>
    <scope>NUCLEOTIDE SEQUENCE [LARGE SCALE GENOMIC DNA]</scope>
    <source>
        <tissue evidence="3">Leaf</tissue>
    </source>
</reference>
<dbReference type="InterPro" id="IPR043151">
    <property type="entry name" value="BAH_sf"/>
</dbReference>
<name>A0AA39DG41_VITRO</name>
<dbReference type="InterPro" id="IPR001025">
    <property type="entry name" value="BAH_dom"/>
</dbReference>
<dbReference type="PANTHER" id="PTHR47073">
    <property type="entry name" value="PROTEIN ANTI-SILENCING 1"/>
    <property type="match status" value="1"/>
</dbReference>
<evidence type="ECO:0000256" key="1">
    <source>
        <dbReference type="SAM" id="MobiDB-lite"/>
    </source>
</evidence>
<dbReference type="Gene3D" id="2.30.30.490">
    <property type="match status" value="1"/>
</dbReference>
<keyword evidence="4" id="KW-1185">Reference proteome</keyword>
<proteinExistence type="predicted"/>
<evidence type="ECO:0000313" key="4">
    <source>
        <dbReference type="Proteomes" id="UP001168098"/>
    </source>
</evidence>
<dbReference type="Pfam" id="PF01426">
    <property type="entry name" value="BAH"/>
    <property type="match status" value="1"/>
</dbReference>
<feature type="compositionally biased region" description="Basic and acidic residues" evidence="1">
    <location>
        <begin position="295"/>
        <end position="306"/>
    </location>
</feature>